<feature type="domain" description="Bacterial repeat" evidence="1">
    <location>
        <begin position="691"/>
        <end position="769"/>
    </location>
</feature>
<keyword evidence="4" id="KW-1185">Reference proteome</keyword>
<dbReference type="PANTHER" id="PTHR35580:SF1">
    <property type="entry name" value="PHYTASE-LIKE DOMAIN-CONTAINING PROTEIN"/>
    <property type="match status" value="1"/>
</dbReference>
<dbReference type="OrthoDB" id="9743at2"/>
<protein>
    <submittedName>
        <fullName evidence="3">Beta-propeller repeat-containing protein</fullName>
    </submittedName>
</protein>
<reference evidence="3 4" key="1">
    <citation type="submission" date="2018-10" db="EMBL/GenBank/DDBJ databases">
        <title>Genomic Encyclopedia of Archaeal and Bacterial Type Strains, Phase II (KMG-II): from individual species to whole genera.</title>
        <authorList>
            <person name="Goeker M."/>
        </authorList>
    </citation>
    <scope>NUCLEOTIDE SEQUENCE [LARGE SCALE GENOMIC DNA]</scope>
    <source>
        <strain evidence="3 4">DSM 16510</strain>
    </source>
</reference>
<dbReference type="AlphaFoldDB" id="A0A497XR48"/>
<dbReference type="InterPro" id="IPR010620">
    <property type="entry name" value="SBBP_repeat"/>
</dbReference>
<dbReference type="InterPro" id="IPR052918">
    <property type="entry name" value="Motility_Chemotaxis_Reg"/>
</dbReference>
<dbReference type="Pfam" id="PF06739">
    <property type="entry name" value="SBBP"/>
    <property type="match status" value="6"/>
</dbReference>
<comment type="caution">
    <text evidence="3">The sequence shown here is derived from an EMBL/GenBank/DDBJ whole genome shotgun (WGS) entry which is preliminary data.</text>
</comment>
<sequence length="929" mass="100551">MRRVYILTFSLALITLSLLFLIQEESVRPHTQQQKTGLTNIYRELPLFFIENRGQVDSKVKFYEKGTGHSTYFTKEGIYITLSKKNSKPEVVKITPLGANPKTNIEAEDKLSGKVNYFKGKDPKNWRTNIPTYGKVRYREVYEGIDLVFYGNQRRLEYDVVVKPGVDPGVVRFSYEGVKELKVNDRGELLAVLLSGREVIQKKPYVYQEIGGKKKVIEGEYVVNREGDSFVYTFRLGPYDERYALFIDPVLSYSTYLGGSSGELGRAITVDNFGNAYVTGSTNSTDFPLMNEYDNDCGTDNDPNTCDGDPFITKFDPSGNLLYSTYIDVTDDQIAWDIAVDGSGNIYITGNNGFIIKLNPSGDQVLYWNYLANLTQNIYNTAAFGLAVDDSGNAYITGNTWESGVSYAFVAKIDTNQQGQNSLIYLRNIGNDSTGYDIAIDGSGNAYVTGHTVSPSFPTMNAYDSTCGDNSSCDSNKYDAFVVKLDPNGNTLYATYLGGNGDDIGYGIAADDSGVAYITGETRSSTFPTTPDALDSDPFSQDAFITKIDTTKSEQDSLVYSSYLGGNGTDAGRDIALDSSKNIYIVGFTTSTDLPVTDDAYQDSLNGIFLDVFLVKINSTGSSIIYLTYFGGSGNEEGWGIAVDNSNSIYITGHTQSTDFPLKNENQSERKGLQDAFVAKFSEPNPTHTLTVNKTGTGSGTVTSNPAGINCGVNCTAQFNVESSVTLNATPDTGSTFTGWGGDCASCDTNVSCQIVMYSDKTCTANFDSSSSSIPDAECGNITVNIQGGLFKEGASVMKNLPQFPINATAPCGAVNFTVHSVTGSITVSVTFPNIPPNALFYKLVNGNYHDVNSVVSVNGNTVSLTVNDNGIYDSNTNSGEITDPLVMLVPDSGGGDDGGCSLGGSSSPTYLLILLTLTVVHLLRRYKV</sequence>
<dbReference type="InterPro" id="IPR044060">
    <property type="entry name" value="Bacterial_rp_domain"/>
</dbReference>
<dbReference type="SUPFAM" id="SSF101898">
    <property type="entry name" value="NHL repeat"/>
    <property type="match status" value="1"/>
</dbReference>
<accession>A0A497XR48</accession>
<dbReference type="Gene3D" id="2.120.10.30">
    <property type="entry name" value="TolB, C-terminal domain"/>
    <property type="match status" value="1"/>
</dbReference>
<dbReference type="Proteomes" id="UP000267841">
    <property type="component" value="Unassembled WGS sequence"/>
</dbReference>
<dbReference type="InterPro" id="IPR011042">
    <property type="entry name" value="6-blade_b-propeller_TolB-like"/>
</dbReference>
<dbReference type="InterPro" id="IPR057708">
    <property type="entry name" value="DUF7948"/>
</dbReference>
<dbReference type="InterPro" id="IPR053784">
    <property type="entry name" value="Choice_anch_U_dom"/>
</dbReference>
<feature type="domain" description="DUF7948" evidence="2">
    <location>
        <begin position="49"/>
        <end position="250"/>
    </location>
</feature>
<evidence type="ECO:0000313" key="3">
    <source>
        <dbReference type="EMBL" id="RLJ70761.1"/>
    </source>
</evidence>
<dbReference type="EMBL" id="RCCJ01000001">
    <property type="protein sequence ID" value="RLJ70761.1"/>
    <property type="molecule type" value="Genomic_DNA"/>
</dbReference>
<evidence type="ECO:0000259" key="1">
    <source>
        <dbReference type="Pfam" id="PF18998"/>
    </source>
</evidence>
<dbReference type="Pfam" id="PF18998">
    <property type="entry name" value="Flg_new_2"/>
    <property type="match status" value="1"/>
</dbReference>
<dbReference type="RefSeq" id="WP_121010978.1">
    <property type="nucleotide sequence ID" value="NZ_RCCJ01000001.1"/>
</dbReference>
<evidence type="ECO:0000313" key="4">
    <source>
        <dbReference type="Proteomes" id="UP000267841"/>
    </source>
</evidence>
<name>A0A497XR48_9AQUI</name>
<proteinExistence type="predicted"/>
<dbReference type="PANTHER" id="PTHR35580">
    <property type="entry name" value="CELL SURFACE GLYCOPROTEIN (S-LAYER PROTEIN)-LIKE PROTEIN"/>
    <property type="match status" value="1"/>
</dbReference>
<evidence type="ECO:0000259" key="2">
    <source>
        <dbReference type="Pfam" id="PF25778"/>
    </source>
</evidence>
<gene>
    <name evidence="3" type="ORF">BCF55_1044</name>
</gene>
<dbReference type="NCBIfam" id="NF041766">
    <property type="entry name" value="choice_anch_U"/>
    <property type="match status" value="1"/>
</dbReference>
<organism evidence="3 4">
    <name type="scientific">Hydrogenivirga caldilitoris</name>
    <dbReference type="NCBI Taxonomy" id="246264"/>
    <lineage>
        <taxon>Bacteria</taxon>
        <taxon>Pseudomonadati</taxon>
        <taxon>Aquificota</taxon>
        <taxon>Aquificia</taxon>
        <taxon>Aquificales</taxon>
        <taxon>Aquificaceae</taxon>
        <taxon>Hydrogenivirga</taxon>
    </lineage>
</organism>
<dbReference type="Pfam" id="PF25778">
    <property type="entry name" value="DUF7948"/>
    <property type="match status" value="1"/>
</dbReference>